<dbReference type="InterPro" id="IPR011598">
    <property type="entry name" value="bHLH_dom"/>
</dbReference>
<accession>A0A6B0R4A0</accession>
<dbReference type="PANTHER" id="PTHR11969">
    <property type="entry name" value="MAX DIMERIZATION, MAD"/>
    <property type="match status" value="1"/>
</dbReference>
<evidence type="ECO:0000313" key="12">
    <source>
        <dbReference type="Proteomes" id="UP000322234"/>
    </source>
</evidence>
<evidence type="ECO:0000256" key="8">
    <source>
        <dbReference type="ARBA" id="ARBA00041430"/>
    </source>
</evidence>
<dbReference type="GO" id="GO:0005634">
    <property type="term" value="C:nucleus"/>
    <property type="evidence" value="ECO:0007669"/>
    <property type="project" value="UniProtKB-SubCell"/>
</dbReference>
<evidence type="ECO:0000256" key="1">
    <source>
        <dbReference type="ARBA" id="ARBA00004123"/>
    </source>
</evidence>
<keyword evidence="5" id="KW-0804">Transcription</keyword>
<evidence type="ECO:0000256" key="9">
    <source>
        <dbReference type="SAM" id="MobiDB-lite"/>
    </source>
</evidence>
<dbReference type="Pfam" id="PF00010">
    <property type="entry name" value="HLH"/>
    <property type="match status" value="1"/>
</dbReference>
<evidence type="ECO:0000259" key="10">
    <source>
        <dbReference type="Pfam" id="PF00010"/>
    </source>
</evidence>
<dbReference type="InterPro" id="IPR036638">
    <property type="entry name" value="HLH_DNA-bd_sf"/>
</dbReference>
<reference evidence="11" key="1">
    <citation type="submission" date="2019-10" db="EMBL/GenBank/DDBJ databases">
        <title>The sequence and de novo assembly of the wild yak genome.</title>
        <authorList>
            <person name="Liu Y."/>
        </authorList>
    </citation>
    <scope>NUCLEOTIDE SEQUENCE [LARGE SCALE GENOMIC DNA]</scope>
    <source>
        <strain evidence="11">WY2019</strain>
    </source>
</reference>
<dbReference type="Proteomes" id="UP000322234">
    <property type="component" value="Unassembled WGS sequence"/>
</dbReference>
<organism evidence="11 12">
    <name type="scientific">Bos mutus</name>
    <name type="common">wild yak</name>
    <dbReference type="NCBI Taxonomy" id="72004"/>
    <lineage>
        <taxon>Eukaryota</taxon>
        <taxon>Metazoa</taxon>
        <taxon>Chordata</taxon>
        <taxon>Craniata</taxon>
        <taxon>Vertebrata</taxon>
        <taxon>Euteleostomi</taxon>
        <taxon>Mammalia</taxon>
        <taxon>Eutheria</taxon>
        <taxon>Laurasiatheria</taxon>
        <taxon>Artiodactyla</taxon>
        <taxon>Ruminantia</taxon>
        <taxon>Pecora</taxon>
        <taxon>Bovidae</taxon>
        <taxon>Bovinae</taxon>
        <taxon>Bos</taxon>
    </lineage>
</organism>
<keyword evidence="12" id="KW-1185">Reference proteome</keyword>
<dbReference type="GO" id="GO:0046983">
    <property type="term" value="F:protein dimerization activity"/>
    <property type="evidence" value="ECO:0007669"/>
    <property type="project" value="InterPro"/>
</dbReference>
<keyword evidence="2" id="KW-0678">Repressor</keyword>
<dbReference type="AlphaFoldDB" id="A0A6B0R4A0"/>
<feature type="domain" description="BHLH" evidence="10">
    <location>
        <begin position="71"/>
        <end position="110"/>
    </location>
</feature>
<evidence type="ECO:0000256" key="3">
    <source>
        <dbReference type="ARBA" id="ARBA00023015"/>
    </source>
</evidence>
<evidence type="ECO:0000256" key="5">
    <source>
        <dbReference type="ARBA" id="ARBA00023163"/>
    </source>
</evidence>
<sequence length="186" mass="20937">MEPVASNIQVLLQAAEFLERREREAEHGYASLCPHRSPGPVHRRRKRSPQAPGALDSGRLGWHCPLDPSLCRRAQLKRCLEQLKQQMPLGADCVRYTTLSLLRRARMHIQVRHYPGAQGQLARMLRERLRADSLDSSGLSSERSDSDQEELEVDVESLVFGGEAELLRGFSAGQEHSYSHSGSAWL</sequence>
<keyword evidence="4" id="KW-0238">DNA-binding</keyword>
<proteinExistence type="predicted"/>
<dbReference type="EMBL" id="VBQZ03000018">
    <property type="protein sequence ID" value="MXQ83701.1"/>
    <property type="molecule type" value="Genomic_DNA"/>
</dbReference>
<dbReference type="GO" id="GO:0000981">
    <property type="term" value="F:DNA-binding transcription factor activity, RNA polymerase II-specific"/>
    <property type="evidence" value="ECO:0007669"/>
    <property type="project" value="TreeGrafter"/>
</dbReference>
<keyword evidence="6" id="KW-0539">Nucleus</keyword>
<gene>
    <name evidence="11" type="ORF">E5288_WYG002549</name>
</gene>
<keyword evidence="3" id="KW-0805">Transcription regulation</keyword>
<comment type="caution">
    <text evidence="11">The sequence shown here is derived from an EMBL/GenBank/DDBJ whole genome shotgun (WGS) entry which is preliminary data.</text>
</comment>
<dbReference type="Gene3D" id="4.10.280.10">
    <property type="entry name" value="Helix-loop-helix DNA-binding domain"/>
    <property type="match status" value="1"/>
</dbReference>
<dbReference type="GO" id="GO:0000978">
    <property type="term" value="F:RNA polymerase II cis-regulatory region sequence-specific DNA binding"/>
    <property type="evidence" value="ECO:0007669"/>
    <property type="project" value="TreeGrafter"/>
</dbReference>
<feature type="region of interest" description="Disordered" evidence="9">
    <location>
        <begin position="29"/>
        <end position="58"/>
    </location>
</feature>
<evidence type="ECO:0000256" key="2">
    <source>
        <dbReference type="ARBA" id="ARBA00022491"/>
    </source>
</evidence>
<name>A0A6B0R4A0_9CETA</name>
<dbReference type="PANTHER" id="PTHR11969:SF6">
    <property type="entry name" value="MAX DIMERIZATION PROTEIN 3"/>
    <property type="match status" value="1"/>
</dbReference>
<evidence type="ECO:0000313" key="11">
    <source>
        <dbReference type="EMBL" id="MXQ83701.1"/>
    </source>
</evidence>
<evidence type="ECO:0000256" key="7">
    <source>
        <dbReference type="ARBA" id="ARBA00040424"/>
    </source>
</evidence>
<protein>
    <recommendedName>
        <fullName evidence="7">Max dimerization protein 3</fullName>
    </recommendedName>
    <alternativeName>
        <fullName evidence="8">Max-associated protein 3</fullName>
    </alternativeName>
</protein>
<evidence type="ECO:0000256" key="4">
    <source>
        <dbReference type="ARBA" id="ARBA00023125"/>
    </source>
</evidence>
<comment type="subcellular location">
    <subcellularLocation>
        <location evidence="1">Nucleus</location>
    </subcellularLocation>
</comment>
<evidence type="ECO:0000256" key="6">
    <source>
        <dbReference type="ARBA" id="ARBA00023242"/>
    </source>
</evidence>
<dbReference type="SUPFAM" id="SSF47459">
    <property type="entry name" value="HLH, helix-loop-helix DNA-binding domain"/>
    <property type="match status" value="1"/>
</dbReference>